<evidence type="ECO:0000313" key="2">
    <source>
        <dbReference type="Proteomes" id="UP000632322"/>
    </source>
</evidence>
<accession>A0ABQ1MPS1</accession>
<proteinExistence type="predicted"/>
<dbReference type="Proteomes" id="UP000632322">
    <property type="component" value="Unassembled WGS sequence"/>
</dbReference>
<keyword evidence="2" id="KW-1185">Reference proteome</keyword>
<organism evidence="1 2">
    <name type="scientific">Brevibacterium sediminis</name>
    <dbReference type="NCBI Taxonomy" id="1857024"/>
    <lineage>
        <taxon>Bacteria</taxon>
        <taxon>Bacillati</taxon>
        <taxon>Actinomycetota</taxon>
        <taxon>Actinomycetes</taxon>
        <taxon>Micrococcales</taxon>
        <taxon>Brevibacteriaceae</taxon>
        <taxon>Brevibacterium</taxon>
    </lineage>
</organism>
<gene>
    <name evidence="1" type="ORF">GCM10010974_28110</name>
</gene>
<protein>
    <submittedName>
        <fullName evidence="1">Uncharacterized protein</fullName>
    </submittedName>
</protein>
<evidence type="ECO:0000313" key="1">
    <source>
        <dbReference type="EMBL" id="GGC44121.1"/>
    </source>
</evidence>
<sequence length="123" mass="12902">MGRHGGHAESGADIEACGVWEVDDPFLWQDSVFLRGPCGALVSGEVDPDAVAHGKALDSGADGIDDPGAILVGYTGFAGRRRRGGPACSSFPVRRIDSGDDDLDSDFSGSWGGYLDVDVFENR</sequence>
<comment type="caution">
    <text evidence="1">The sequence shown here is derived from an EMBL/GenBank/DDBJ whole genome shotgun (WGS) entry which is preliminary data.</text>
</comment>
<name>A0ABQ1MPS1_9MICO</name>
<reference evidence="2" key="1">
    <citation type="journal article" date="2019" name="Int. J. Syst. Evol. Microbiol.">
        <title>The Global Catalogue of Microorganisms (GCM) 10K type strain sequencing project: providing services to taxonomists for standard genome sequencing and annotation.</title>
        <authorList>
            <consortium name="The Broad Institute Genomics Platform"/>
            <consortium name="The Broad Institute Genome Sequencing Center for Infectious Disease"/>
            <person name="Wu L."/>
            <person name="Ma J."/>
        </authorList>
    </citation>
    <scope>NUCLEOTIDE SEQUENCE [LARGE SCALE GENOMIC DNA]</scope>
    <source>
        <strain evidence="2">CGMCC 1.15472</strain>
    </source>
</reference>
<dbReference type="EMBL" id="BMJG01000011">
    <property type="protein sequence ID" value="GGC44121.1"/>
    <property type="molecule type" value="Genomic_DNA"/>
</dbReference>